<evidence type="ECO:0008006" key="4">
    <source>
        <dbReference type="Google" id="ProtNLM"/>
    </source>
</evidence>
<evidence type="ECO:0000313" key="2">
    <source>
        <dbReference type="EMBL" id="CEM21721.1"/>
    </source>
</evidence>
<dbReference type="PhylomeDB" id="A0A0G4G1H7"/>
<sequence length="316" mass="34967">MRLLQEAEGASVGPLHEIKKSYHKGALNSHTDKGGRKEDFQALVEAYTVIKKDLEQLRDGDPSDPMKAADAEREKELKLIEQELEEIQHRRLLRERRQHIQTNKSDSATTDASPRSAQRSSSPNTSPSTRHTQHSPDSDQDETDETTIRLPVGFEGAVHLVADQGEAAQGMWEGREGGQDRGGWEREKRVLGLAQGVALPQAKVFFHDALEGLGKFLSGAASASTASSPTRRHIMEGSAQQTDPFRSQENEVMLLGYAMMPIIRRLFQKDRTGPTGRPYRSPAAQAALDIHMRVVGTDRGAQPLTHRQMLAVLLGQ</sequence>
<feature type="region of interest" description="Disordered" evidence="1">
    <location>
        <begin position="98"/>
        <end position="144"/>
    </location>
</feature>
<dbReference type="OrthoDB" id="444300at2759"/>
<accession>A0A0G4G1H7</accession>
<organism evidence="2 3">
    <name type="scientific">Vitrella brassicaformis (strain CCMP3155)</name>
    <dbReference type="NCBI Taxonomy" id="1169540"/>
    <lineage>
        <taxon>Eukaryota</taxon>
        <taxon>Sar</taxon>
        <taxon>Alveolata</taxon>
        <taxon>Colpodellida</taxon>
        <taxon>Vitrellaceae</taxon>
        <taxon>Vitrella</taxon>
    </lineage>
</organism>
<name>A0A0G4G1H7_VITBC</name>
<dbReference type="InterPro" id="IPR036869">
    <property type="entry name" value="J_dom_sf"/>
</dbReference>
<dbReference type="VEuPathDB" id="CryptoDB:Vbra_16686"/>
<dbReference type="SUPFAM" id="SSF46565">
    <property type="entry name" value="Chaperone J-domain"/>
    <property type="match status" value="1"/>
</dbReference>
<dbReference type="InParanoid" id="A0A0G4G1H7"/>
<feature type="compositionally biased region" description="Polar residues" evidence="1">
    <location>
        <begin position="102"/>
        <end position="111"/>
    </location>
</feature>
<keyword evidence="3" id="KW-1185">Reference proteome</keyword>
<dbReference type="EMBL" id="CDMY01000542">
    <property type="protein sequence ID" value="CEM21721.1"/>
    <property type="molecule type" value="Genomic_DNA"/>
</dbReference>
<feature type="region of interest" description="Disordered" evidence="1">
    <location>
        <begin position="55"/>
        <end position="74"/>
    </location>
</feature>
<dbReference type="Gene3D" id="1.10.287.110">
    <property type="entry name" value="DnaJ domain"/>
    <property type="match status" value="1"/>
</dbReference>
<feature type="compositionally biased region" description="Low complexity" evidence="1">
    <location>
        <begin position="112"/>
        <end position="130"/>
    </location>
</feature>
<protein>
    <recommendedName>
        <fullName evidence="4">J domain-containing protein</fullName>
    </recommendedName>
</protein>
<proteinExistence type="predicted"/>
<dbReference type="AlphaFoldDB" id="A0A0G4G1H7"/>
<evidence type="ECO:0000256" key="1">
    <source>
        <dbReference type="SAM" id="MobiDB-lite"/>
    </source>
</evidence>
<reference evidence="2 3" key="1">
    <citation type="submission" date="2014-11" db="EMBL/GenBank/DDBJ databases">
        <authorList>
            <person name="Zhu J."/>
            <person name="Qi W."/>
            <person name="Song R."/>
        </authorList>
    </citation>
    <scope>NUCLEOTIDE SEQUENCE [LARGE SCALE GENOMIC DNA]</scope>
</reference>
<dbReference type="Proteomes" id="UP000041254">
    <property type="component" value="Unassembled WGS sequence"/>
</dbReference>
<gene>
    <name evidence="2" type="ORF">Vbra_16686</name>
</gene>
<feature type="region of interest" description="Disordered" evidence="1">
    <location>
        <begin position="223"/>
        <end position="246"/>
    </location>
</feature>
<evidence type="ECO:0000313" key="3">
    <source>
        <dbReference type="Proteomes" id="UP000041254"/>
    </source>
</evidence>